<dbReference type="RefSeq" id="WP_196990882.1">
    <property type="nucleotide sequence ID" value="NZ_JADWYR010000001.1"/>
</dbReference>
<dbReference type="EMBL" id="JADWYR010000001">
    <property type="protein sequence ID" value="MBG9376891.1"/>
    <property type="molecule type" value="Genomic_DNA"/>
</dbReference>
<dbReference type="AlphaFoldDB" id="A0A931EAQ3"/>
<name>A0A931EAQ3_9BACT</name>
<sequence length="231" mass="27333">MFSLLFIKSTRHKLQTLKADLCNCYEKNKVKKPPTLNKPLQGCLDKAFENSAQVIANKAVLKYGKEAEAKFEHFTIDIFSETMVDLVTSCDRYYTYMDSSRFYVISKDKDSLRKMIQYRTYKMDRSLSANFYYYQAEVYFELGDYTHAFKDIDSSLITNPDDYKATELKGEIMELQHNYNEALQLYEKAYRIEHSAYMKFLKEYPDEYGDDEELFLLVEIAVLKRKMKEGK</sequence>
<feature type="repeat" description="TPR" evidence="1">
    <location>
        <begin position="129"/>
        <end position="162"/>
    </location>
</feature>
<protein>
    <submittedName>
        <fullName evidence="2">Tetratricopeptide repeat protein</fullName>
    </submittedName>
</protein>
<dbReference type="InterPro" id="IPR011990">
    <property type="entry name" value="TPR-like_helical_dom_sf"/>
</dbReference>
<organism evidence="2 3">
    <name type="scientific">Panacibacter microcysteis</name>
    <dbReference type="NCBI Taxonomy" id="2793269"/>
    <lineage>
        <taxon>Bacteria</taxon>
        <taxon>Pseudomonadati</taxon>
        <taxon>Bacteroidota</taxon>
        <taxon>Chitinophagia</taxon>
        <taxon>Chitinophagales</taxon>
        <taxon>Chitinophagaceae</taxon>
        <taxon>Panacibacter</taxon>
    </lineage>
</organism>
<keyword evidence="3" id="KW-1185">Reference proteome</keyword>
<accession>A0A931EAQ3</accession>
<dbReference type="InterPro" id="IPR019734">
    <property type="entry name" value="TPR_rpt"/>
</dbReference>
<dbReference type="Proteomes" id="UP000628448">
    <property type="component" value="Unassembled WGS sequence"/>
</dbReference>
<comment type="caution">
    <text evidence="2">The sequence shown here is derived from an EMBL/GenBank/DDBJ whole genome shotgun (WGS) entry which is preliminary data.</text>
</comment>
<gene>
    <name evidence="2" type="ORF">I5907_11630</name>
</gene>
<dbReference type="SMART" id="SM00028">
    <property type="entry name" value="TPR"/>
    <property type="match status" value="2"/>
</dbReference>
<evidence type="ECO:0000313" key="3">
    <source>
        <dbReference type="Proteomes" id="UP000628448"/>
    </source>
</evidence>
<evidence type="ECO:0000256" key="1">
    <source>
        <dbReference type="PROSITE-ProRule" id="PRU00339"/>
    </source>
</evidence>
<evidence type="ECO:0000313" key="2">
    <source>
        <dbReference type="EMBL" id="MBG9376891.1"/>
    </source>
</evidence>
<proteinExistence type="predicted"/>
<dbReference type="Gene3D" id="1.25.40.10">
    <property type="entry name" value="Tetratricopeptide repeat domain"/>
    <property type="match status" value="1"/>
</dbReference>
<dbReference type="SUPFAM" id="SSF48452">
    <property type="entry name" value="TPR-like"/>
    <property type="match status" value="1"/>
</dbReference>
<keyword evidence="1" id="KW-0802">TPR repeat</keyword>
<dbReference type="PROSITE" id="PS50005">
    <property type="entry name" value="TPR"/>
    <property type="match status" value="1"/>
</dbReference>
<reference evidence="2" key="1">
    <citation type="submission" date="2020-11" db="EMBL/GenBank/DDBJ databases">
        <title>Bacterial whole genome sequence for Panacibacter sp. DH6.</title>
        <authorList>
            <person name="Le V."/>
            <person name="Ko S."/>
            <person name="Ahn C.-Y."/>
            <person name="Oh H.-M."/>
        </authorList>
    </citation>
    <scope>NUCLEOTIDE SEQUENCE</scope>
    <source>
        <strain evidence="2">DH6</strain>
    </source>
</reference>